<keyword evidence="3" id="KW-1185">Reference proteome</keyword>
<evidence type="ECO:0000256" key="1">
    <source>
        <dbReference type="SAM" id="MobiDB-lite"/>
    </source>
</evidence>
<organism evidence="2 3">
    <name type="scientific">Eumeta variegata</name>
    <name type="common">Bagworm moth</name>
    <name type="synonym">Eumeta japonica</name>
    <dbReference type="NCBI Taxonomy" id="151549"/>
    <lineage>
        <taxon>Eukaryota</taxon>
        <taxon>Metazoa</taxon>
        <taxon>Ecdysozoa</taxon>
        <taxon>Arthropoda</taxon>
        <taxon>Hexapoda</taxon>
        <taxon>Insecta</taxon>
        <taxon>Pterygota</taxon>
        <taxon>Neoptera</taxon>
        <taxon>Endopterygota</taxon>
        <taxon>Lepidoptera</taxon>
        <taxon>Glossata</taxon>
        <taxon>Ditrysia</taxon>
        <taxon>Tineoidea</taxon>
        <taxon>Psychidae</taxon>
        <taxon>Oiketicinae</taxon>
        <taxon>Eumeta</taxon>
    </lineage>
</organism>
<evidence type="ECO:0008006" key="4">
    <source>
        <dbReference type="Google" id="ProtNLM"/>
    </source>
</evidence>
<evidence type="ECO:0000313" key="3">
    <source>
        <dbReference type="Proteomes" id="UP000299102"/>
    </source>
</evidence>
<evidence type="ECO:0000313" key="2">
    <source>
        <dbReference type="EMBL" id="GBP35322.1"/>
    </source>
</evidence>
<dbReference type="AlphaFoldDB" id="A0A4C1VA99"/>
<comment type="caution">
    <text evidence="2">The sequence shown here is derived from an EMBL/GenBank/DDBJ whole genome shotgun (WGS) entry which is preliminary data.</text>
</comment>
<feature type="compositionally biased region" description="Polar residues" evidence="1">
    <location>
        <begin position="1"/>
        <end position="17"/>
    </location>
</feature>
<feature type="region of interest" description="Disordered" evidence="1">
    <location>
        <begin position="1"/>
        <end position="20"/>
    </location>
</feature>
<protein>
    <recommendedName>
        <fullName evidence="4">Pre-C2HC domain-containing protein</fullName>
    </recommendedName>
</protein>
<proteinExistence type="predicted"/>
<reference evidence="2 3" key="1">
    <citation type="journal article" date="2019" name="Commun. Biol.">
        <title>The bagworm genome reveals a unique fibroin gene that provides high tensile strength.</title>
        <authorList>
            <person name="Kono N."/>
            <person name="Nakamura H."/>
            <person name="Ohtoshi R."/>
            <person name="Tomita M."/>
            <person name="Numata K."/>
            <person name="Arakawa K."/>
        </authorList>
    </citation>
    <scope>NUCLEOTIDE SEQUENCE [LARGE SCALE GENOMIC DNA]</scope>
</reference>
<sequence>MQRLSVSKISRGLQSPHTPLEEERKLKAVIRGIPTDFPVDEIKPTLRPGFPVHSVHRLCRRDGSPLWLVLAVLPRTEEAKNISISEHVCGLGYPSRGPAQERRSRAVPPLPVVRPRGRQLSCDPRCVKCLVPHWTRECPRTRESGEKPPA</sequence>
<accession>A0A4C1VA99</accession>
<gene>
    <name evidence="2" type="ORF">EVAR_20695_1</name>
</gene>
<dbReference type="Proteomes" id="UP000299102">
    <property type="component" value="Unassembled WGS sequence"/>
</dbReference>
<name>A0A4C1VA99_EUMVA</name>
<dbReference type="EMBL" id="BGZK01000302">
    <property type="protein sequence ID" value="GBP35322.1"/>
    <property type="molecule type" value="Genomic_DNA"/>
</dbReference>
<dbReference type="OrthoDB" id="6593055at2759"/>